<dbReference type="SUPFAM" id="SSF47789">
    <property type="entry name" value="C-terminal domain of RNA polymerase alpha subunit"/>
    <property type="match status" value="1"/>
</dbReference>
<evidence type="ECO:0008006" key="3">
    <source>
        <dbReference type="Google" id="ProtNLM"/>
    </source>
</evidence>
<dbReference type="OrthoDB" id="7950977at2"/>
<accession>A0A5D4ULP0</accession>
<dbReference type="RefSeq" id="WP_148967490.1">
    <property type="nucleotide sequence ID" value="NZ_JBNIKW010000001.1"/>
</dbReference>
<sequence length="98" mass="10598">MTSNGNVKICDKGHTYVKKSDCPTCPVCEKEQKPETGFLSILAGPARRALENNGIKNLEELAACSEKEILALHGMGPSSIPKLRKALVENGLSFKGER</sequence>
<name>A0A5D4ULP0_9BACI</name>
<dbReference type="Gene3D" id="1.10.150.20">
    <property type="entry name" value="5' to 3' exonuclease, C-terminal subdomain"/>
    <property type="match status" value="1"/>
</dbReference>
<dbReference type="NCBIfam" id="NF005841">
    <property type="entry name" value="PRK07758.1"/>
    <property type="match status" value="1"/>
</dbReference>
<protein>
    <recommendedName>
        <fullName evidence="3">RNA polymerase alpha subunit C-terminal domain-containing protein</fullName>
    </recommendedName>
</protein>
<dbReference type="Proteomes" id="UP000324269">
    <property type="component" value="Unassembled WGS sequence"/>
</dbReference>
<evidence type="ECO:0000313" key="2">
    <source>
        <dbReference type="Proteomes" id="UP000324269"/>
    </source>
</evidence>
<comment type="caution">
    <text evidence="1">The sequence shown here is derived from an EMBL/GenBank/DDBJ whole genome shotgun (WGS) entry which is preliminary data.</text>
</comment>
<reference evidence="1 2" key="1">
    <citation type="submission" date="2019-08" db="EMBL/GenBank/DDBJ databases">
        <title>Bacillus genomes from the desert of Cuatro Cienegas, Coahuila.</title>
        <authorList>
            <person name="Olmedo-Alvarez G."/>
        </authorList>
    </citation>
    <scope>NUCLEOTIDE SEQUENCE [LARGE SCALE GENOMIC DNA]</scope>
    <source>
        <strain evidence="1 2">CH87b_3T</strain>
    </source>
</reference>
<dbReference type="EMBL" id="VTEZ01000001">
    <property type="protein sequence ID" value="TYS88196.1"/>
    <property type="molecule type" value="Genomic_DNA"/>
</dbReference>
<evidence type="ECO:0000313" key="1">
    <source>
        <dbReference type="EMBL" id="TYS88196.1"/>
    </source>
</evidence>
<organism evidence="1 2">
    <name type="scientific">Rossellomorea aquimaris</name>
    <dbReference type="NCBI Taxonomy" id="189382"/>
    <lineage>
        <taxon>Bacteria</taxon>
        <taxon>Bacillati</taxon>
        <taxon>Bacillota</taxon>
        <taxon>Bacilli</taxon>
        <taxon>Bacillales</taxon>
        <taxon>Bacillaceae</taxon>
        <taxon>Rossellomorea</taxon>
    </lineage>
</organism>
<proteinExistence type="predicted"/>
<gene>
    <name evidence="1" type="ORF">FZC85_01790</name>
</gene>
<dbReference type="AlphaFoldDB" id="A0A5D4ULP0"/>